<feature type="transmembrane region" description="Helical" evidence="1">
    <location>
        <begin position="79"/>
        <end position="103"/>
    </location>
</feature>
<keyword evidence="1" id="KW-0472">Membrane</keyword>
<dbReference type="EMBL" id="CAXDID020000030">
    <property type="protein sequence ID" value="CAL5993215.1"/>
    <property type="molecule type" value="Genomic_DNA"/>
</dbReference>
<evidence type="ECO:0000313" key="3">
    <source>
        <dbReference type="EMBL" id="CAL5993215.1"/>
    </source>
</evidence>
<keyword evidence="1" id="KW-1133">Transmembrane helix</keyword>
<sequence length="112" mass="13129">MPLKERTLVGDGEGQLKIDLRGYRERQGLTDKQIIHVVTQVDACAMTSNPKLGSWVKITNLLTLKQLPKEMELGQLNYLYMHMLFIWYLLILNISQSCFICYYHHKELETKK</sequence>
<dbReference type="AlphaFoldDB" id="A0AA86PKT2"/>
<reference evidence="2" key="1">
    <citation type="submission" date="2023-06" db="EMBL/GenBank/DDBJ databases">
        <authorList>
            <person name="Kurt Z."/>
        </authorList>
    </citation>
    <scope>NUCLEOTIDE SEQUENCE</scope>
</reference>
<name>A0AA86PKT2_9EUKA</name>
<organism evidence="2">
    <name type="scientific">Hexamita inflata</name>
    <dbReference type="NCBI Taxonomy" id="28002"/>
    <lineage>
        <taxon>Eukaryota</taxon>
        <taxon>Metamonada</taxon>
        <taxon>Diplomonadida</taxon>
        <taxon>Hexamitidae</taxon>
        <taxon>Hexamitinae</taxon>
        <taxon>Hexamita</taxon>
    </lineage>
</organism>
<comment type="caution">
    <text evidence="2">The sequence shown here is derived from an EMBL/GenBank/DDBJ whole genome shotgun (WGS) entry which is preliminary data.</text>
</comment>
<dbReference type="Proteomes" id="UP001642409">
    <property type="component" value="Unassembled WGS sequence"/>
</dbReference>
<evidence type="ECO:0000313" key="2">
    <source>
        <dbReference type="EMBL" id="CAI9941820.1"/>
    </source>
</evidence>
<dbReference type="EMBL" id="CATOUU010000697">
    <property type="protein sequence ID" value="CAI9941820.1"/>
    <property type="molecule type" value="Genomic_DNA"/>
</dbReference>
<reference evidence="3 4" key="2">
    <citation type="submission" date="2024-07" db="EMBL/GenBank/DDBJ databases">
        <authorList>
            <person name="Akdeniz Z."/>
        </authorList>
    </citation>
    <scope>NUCLEOTIDE SEQUENCE [LARGE SCALE GENOMIC DNA]</scope>
</reference>
<keyword evidence="1" id="KW-0812">Transmembrane</keyword>
<accession>A0AA86PKT2</accession>
<keyword evidence="4" id="KW-1185">Reference proteome</keyword>
<evidence type="ECO:0000313" key="4">
    <source>
        <dbReference type="Proteomes" id="UP001642409"/>
    </source>
</evidence>
<protein>
    <submittedName>
        <fullName evidence="3">Hypothetical_protein</fullName>
    </submittedName>
</protein>
<proteinExistence type="predicted"/>
<gene>
    <name evidence="3" type="ORF">HINF_LOCUS12953</name>
    <name evidence="2" type="ORF">HINF_LOCUS29465</name>
</gene>
<evidence type="ECO:0000256" key="1">
    <source>
        <dbReference type="SAM" id="Phobius"/>
    </source>
</evidence>